<accession>A0ABT7GZE8</accession>
<name>A0ABT7GZE8_9ACTN</name>
<gene>
    <name evidence="2" type="ORF">QEZ40_003825</name>
</gene>
<organism evidence="2 3">
    <name type="scientific">Streptomyces katrae</name>
    <dbReference type="NCBI Taxonomy" id="68223"/>
    <lineage>
        <taxon>Bacteria</taxon>
        <taxon>Bacillati</taxon>
        <taxon>Actinomycetota</taxon>
        <taxon>Actinomycetes</taxon>
        <taxon>Kitasatosporales</taxon>
        <taxon>Streptomycetaceae</taxon>
        <taxon>Streptomyces</taxon>
    </lineage>
</organism>
<reference evidence="2 3" key="1">
    <citation type="submission" date="2023-05" db="EMBL/GenBank/DDBJ databases">
        <title>Sequencing and Assembly of Streptomyces sp. NP73.</title>
        <authorList>
            <person name="Konwar A.N."/>
            <person name="Saikia K."/>
            <person name="Thakur D."/>
        </authorList>
    </citation>
    <scope>NUCLEOTIDE SEQUENCE [LARGE SCALE GENOMIC DNA]</scope>
    <source>
        <strain evidence="2 3">NP73</strain>
    </source>
</reference>
<dbReference type="Proteomes" id="UP001223390">
    <property type="component" value="Unassembled WGS sequence"/>
</dbReference>
<comment type="caution">
    <text evidence="2">The sequence shown here is derived from an EMBL/GenBank/DDBJ whole genome shotgun (WGS) entry which is preliminary data.</text>
</comment>
<dbReference type="RefSeq" id="WP_285344703.1">
    <property type="nucleotide sequence ID" value="NZ_JASITI010000032.1"/>
</dbReference>
<dbReference type="EMBL" id="JASITI010000032">
    <property type="protein sequence ID" value="MDK9498636.1"/>
    <property type="molecule type" value="Genomic_DNA"/>
</dbReference>
<feature type="region of interest" description="Disordered" evidence="1">
    <location>
        <begin position="74"/>
        <end position="100"/>
    </location>
</feature>
<sequence length="112" mass="11995">MSTAAALAAPRRSARTAARKSVAVPHSALDAMLDAVYETHRRFRQGAFGEPCPTCHVTAGELCLARRSVHAARRKAHRDRLAQTHPAPLTRPVGARRTVPAASLPAGWEGVL</sequence>
<evidence type="ECO:0000313" key="3">
    <source>
        <dbReference type="Proteomes" id="UP001223390"/>
    </source>
</evidence>
<proteinExistence type="predicted"/>
<protein>
    <submittedName>
        <fullName evidence="2">Uncharacterized protein</fullName>
    </submittedName>
</protein>
<evidence type="ECO:0000256" key="1">
    <source>
        <dbReference type="SAM" id="MobiDB-lite"/>
    </source>
</evidence>
<keyword evidence="3" id="KW-1185">Reference proteome</keyword>
<evidence type="ECO:0000313" key="2">
    <source>
        <dbReference type="EMBL" id="MDK9498636.1"/>
    </source>
</evidence>